<keyword evidence="2 6" id="KW-0732">Signal</keyword>
<dbReference type="Gene3D" id="2.170.140.10">
    <property type="entry name" value="Chitin binding domain"/>
    <property type="match status" value="3"/>
</dbReference>
<evidence type="ECO:0000256" key="3">
    <source>
        <dbReference type="ARBA" id="ARBA00022737"/>
    </source>
</evidence>
<keyword evidence="3" id="KW-0677">Repeat</keyword>
<keyword evidence="1" id="KW-0147">Chitin-binding</keyword>
<feature type="signal peptide" evidence="6">
    <location>
        <begin position="1"/>
        <end position="16"/>
    </location>
</feature>
<organism evidence="8 9">
    <name type="scientific">Sinanodonta woodiana</name>
    <name type="common">Chinese pond mussel</name>
    <name type="synonym">Anodonta woodiana</name>
    <dbReference type="NCBI Taxonomy" id="1069815"/>
    <lineage>
        <taxon>Eukaryota</taxon>
        <taxon>Metazoa</taxon>
        <taxon>Spiralia</taxon>
        <taxon>Lophotrochozoa</taxon>
        <taxon>Mollusca</taxon>
        <taxon>Bivalvia</taxon>
        <taxon>Autobranchia</taxon>
        <taxon>Heteroconchia</taxon>
        <taxon>Palaeoheterodonta</taxon>
        <taxon>Unionida</taxon>
        <taxon>Unionoidea</taxon>
        <taxon>Unionidae</taxon>
        <taxon>Unioninae</taxon>
        <taxon>Sinanodonta</taxon>
    </lineage>
</organism>
<dbReference type="PANTHER" id="PTHR23301">
    <property type="entry name" value="CHITIN BINDING PERITROPHIN-A"/>
    <property type="match status" value="1"/>
</dbReference>
<dbReference type="EMBL" id="JBJQND010000015">
    <property type="protein sequence ID" value="KAL3852391.1"/>
    <property type="molecule type" value="Genomic_DNA"/>
</dbReference>
<dbReference type="SMART" id="SM00494">
    <property type="entry name" value="ChtBD2"/>
    <property type="match status" value="3"/>
</dbReference>
<evidence type="ECO:0000256" key="5">
    <source>
        <dbReference type="ARBA" id="ARBA00023180"/>
    </source>
</evidence>
<comment type="caution">
    <text evidence="8">The sequence shown here is derived from an EMBL/GenBank/DDBJ whole genome shotgun (WGS) entry which is preliminary data.</text>
</comment>
<reference evidence="8 9" key="1">
    <citation type="submission" date="2024-11" db="EMBL/GenBank/DDBJ databases">
        <title>Chromosome-level genome assembly of the freshwater bivalve Anodonta woodiana.</title>
        <authorList>
            <person name="Chen X."/>
        </authorList>
    </citation>
    <scope>NUCLEOTIDE SEQUENCE [LARGE SCALE GENOMIC DNA]</scope>
    <source>
        <strain evidence="8">MN2024</strain>
        <tissue evidence="8">Gills</tissue>
    </source>
</reference>
<evidence type="ECO:0000313" key="8">
    <source>
        <dbReference type="EMBL" id="KAL3852391.1"/>
    </source>
</evidence>
<evidence type="ECO:0000256" key="4">
    <source>
        <dbReference type="ARBA" id="ARBA00023157"/>
    </source>
</evidence>
<dbReference type="Pfam" id="PF01607">
    <property type="entry name" value="CBM_14"/>
    <property type="match status" value="3"/>
</dbReference>
<evidence type="ECO:0000256" key="2">
    <source>
        <dbReference type="ARBA" id="ARBA00022729"/>
    </source>
</evidence>
<keyword evidence="4" id="KW-1015">Disulfide bond</keyword>
<keyword evidence="9" id="KW-1185">Reference proteome</keyword>
<feature type="domain" description="Chitin-binding type-2" evidence="7">
    <location>
        <begin position="34"/>
        <end position="93"/>
    </location>
</feature>
<feature type="chain" id="PRO_5044878352" description="Chitin-binding type-2 domain-containing protein" evidence="6">
    <location>
        <begin position="17"/>
        <end position="248"/>
    </location>
</feature>
<evidence type="ECO:0000256" key="1">
    <source>
        <dbReference type="ARBA" id="ARBA00022669"/>
    </source>
</evidence>
<evidence type="ECO:0000256" key="6">
    <source>
        <dbReference type="SAM" id="SignalP"/>
    </source>
</evidence>
<dbReference type="AlphaFoldDB" id="A0ABD3UUE6"/>
<accession>A0ABD3UUE6</accession>
<evidence type="ECO:0000313" key="9">
    <source>
        <dbReference type="Proteomes" id="UP001634394"/>
    </source>
</evidence>
<dbReference type="GO" id="GO:0008061">
    <property type="term" value="F:chitin binding"/>
    <property type="evidence" value="ECO:0007669"/>
    <property type="project" value="UniProtKB-KW"/>
</dbReference>
<dbReference type="InterPro" id="IPR036508">
    <property type="entry name" value="Chitin-bd_dom_sf"/>
</dbReference>
<proteinExistence type="predicted"/>
<dbReference type="Proteomes" id="UP001634394">
    <property type="component" value="Unassembled WGS sequence"/>
</dbReference>
<dbReference type="PANTHER" id="PTHR23301:SF0">
    <property type="entry name" value="CHITIN-BINDING TYPE-2 DOMAIN-CONTAINING PROTEIN-RELATED"/>
    <property type="match status" value="1"/>
</dbReference>
<sequence length="248" mass="26766">MNKLVILSLLFGLGLANLIKREVQSCLDAFQNVPNPCTNNPEQKVYFPHPTDVSKFIQCDKFGRMYIIQCPLNLLYNPATAVCQAQAPIVTTHAPSVVNPVNPANPCTPENLVAGSIYFAVAGDNTRFIECDLLGHANVLMCPSGLVWNEDRLSCVYKFGSSGTGTGTGNITVKPGSTTINGLKNPCTRETIAAAKLFFPHPDATKFIQCDLWGDVYVVSCPSGLVWNQYSETCASAFVNVGSPSGRK</sequence>
<gene>
    <name evidence="8" type="ORF">ACJMK2_016042</name>
</gene>
<protein>
    <recommendedName>
        <fullName evidence="7">Chitin-binding type-2 domain-containing protein</fullName>
    </recommendedName>
</protein>
<dbReference type="PROSITE" id="PS50940">
    <property type="entry name" value="CHIT_BIND_II"/>
    <property type="match status" value="1"/>
</dbReference>
<dbReference type="InterPro" id="IPR002557">
    <property type="entry name" value="Chitin-bd_dom"/>
</dbReference>
<keyword evidence="5" id="KW-0325">Glycoprotein</keyword>
<dbReference type="SUPFAM" id="SSF57625">
    <property type="entry name" value="Invertebrate chitin-binding proteins"/>
    <property type="match status" value="3"/>
</dbReference>
<evidence type="ECO:0000259" key="7">
    <source>
        <dbReference type="PROSITE" id="PS50940"/>
    </source>
</evidence>
<name>A0ABD3UUE6_SINWO</name>
<dbReference type="InterPro" id="IPR051940">
    <property type="entry name" value="Chitin_bind-dev_reg"/>
</dbReference>